<organism evidence="3">
    <name type="scientific">Escherichia coli</name>
    <dbReference type="NCBI Taxonomy" id="562"/>
    <lineage>
        <taxon>Bacteria</taxon>
        <taxon>Pseudomonadati</taxon>
        <taxon>Pseudomonadota</taxon>
        <taxon>Gammaproteobacteria</taxon>
        <taxon>Enterobacterales</taxon>
        <taxon>Enterobacteriaceae</taxon>
        <taxon>Escherichia</taxon>
    </lineage>
</organism>
<keyword evidence="1" id="KW-1133">Transmembrane helix</keyword>
<dbReference type="AlphaFoldDB" id="A0A3L0YDA9"/>
<dbReference type="InterPro" id="IPR011528">
    <property type="entry name" value="NERD"/>
</dbReference>
<dbReference type="PROSITE" id="PS50965">
    <property type="entry name" value="NERD"/>
    <property type="match status" value="1"/>
</dbReference>
<feature type="transmembrane region" description="Helical" evidence="1">
    <location>
        <begin position="97"/>
        <end position="116"/>
    </location>
</feature>
<dbReference type="EMBL" id="RNRV01000019">
    <property type="protein sequence ID" value="MHO05103.1"/>
    <property type="molecule type" value="Genomic_DNA"/>
</dbReference>
<feature type="transmembrane region" description="Helical" evidence="1">
    <location>
        <begin position="66"/>
        <end position="85"/>
    </location>
</feature>
<protein>
    <submittedName>
        <fullName evidence="3">NERD domain-containing protein</fullName>
    </submittedName>
</protein>
<evidence type="ECO:0000259" key="2">
    <source>
        <dbReference type="PROSITE" id="PS50965"/>
    </source>
</evidence>
<feature type="domain" description="NERD" evidence="2">
    <location>
        <begin position="130"/>
        <end position="225"/>
    </location>
</feature>
<name>A0A3L0YDA9_ECOLX</name>
<evidence type="ECO:0000313" key="3">
    <source>
        <dbReference type="EMBL" id="MHO05103.1"/>
    </source>
</evidence>
<reference evidence="3" key="1">
    <citation type="submission" date="2018-10" db="EMBL/GenBank/DDBJ databases">
        <authorList>
            <consortium name="NARMS: The National Antimicrobial Resistance Monitoring System"/>
        </authorList>
    </citation>
    <scope>NUCLEOTIDE SEQUENCE [LARGE SCALE GENOMIC DNA]</scope>
    <source>
        <strain evidence="3">CVM N17EC0388</strain>
    </source>
</reference>
<keyword evidence="1" id="KW-0472">Membrane</keyword>
<feature type="transmembrane region" description="Helical" evidence="1">
    <location>
        <begin position="6"/>
        <end position="31"/>
    </location>
</feature>
<gene>
    <name evidence="3" type="ORF">D9F05_12060</name>
</gene>
<proteinExistence type="predicted"/>
<evidence type="ECO:0000256" key="1">
    <source>
        <dbReference type="SAM" id="Phobius"/>
    </source>
</evidence>
<accession>A0A3L0YDA9</accession>
<sequence length="300" mass="33795">MELPSVVTSILAIALLFLGPLFLLIGAMTFIMKRYKRHHTSPLTRDLLRPAGHTLQEQIDDQRIDLFGLMLMTPLMLLMVALLALLQNTLDGTRVSLNQLVIFGVMAAGAFSYFSYRTYQVIRRLQHLKLGYACELAVGQELEYLVRPKDHPYRVYHDIPFDGFNIDHLIISPNGVFVVETKGRSKPINDGTRQFKVRVENNVLHFPNHVETEPLEQVRRSVTSVRNWLNSATGTDVPVGGILVLPGWYIELCQKTTAPYVVSAAALPKVLPQLRVGTLELAHIQAIAHQVEQKVRDIAK</sequence>
<dbReference type="Pfam" id="PF08378">
    <property type="entry name" value="NERD"/>
    <property type="match status" value="1"/>
</dbReference>
<comment type="caution">
    <text evidence="3">The sequence shown here is derived from an EMBL/GenBank/DDBJ whole genome shotgun (WGS) entry which is preliminary data.</text>
</comment>
<keyword evidence="1" id="KW-0812">Transmembrane</keyword>